<dbReference type="EMBL" id="JAGPUO010000016">
    <property type="protein sequence ID" value="KAG5657610.1"/>
    <property type="molecule type" value="Genomic_DNA"/>
</dbReference>
<comment type="caution">
    <text evidence="1">The sequence shown here is derived from an EMBL/GenBank/DDBJ whole genome shotgun (WGS) entry which is preliminary data.</text>
</comment>
<accession>A0A9P7H222</accession>
<evidence type="ECO:0000313" key="2">
    <source>
        <dbReference type="Proteomes" id="UP000782241"/>
    </source>
</evidence>
<gene>
    <name evidence="1" type="ORF">KAF25_007643</name>
</gene>
<dbReference type="AlphaFoldDB" id="A0A9P7H222"/>
<organism evidence="1 2">
    <name type="scientific">Fusarium avenaceum</name>
    <dbReference type="NCBI Taxonomy" id="40199"/>
    <lineage>
        <taxon>Eukaryota</taxon>
        <taxon>Fungi</taxon>
        <taxon>Dikarya</taxon>
        <taxon>Ascomycota</taxon>
        <taxon>Pezizomycotina</taxon>
        <taxon>Sordariomycetes</taxon>
        <taxon>Hypocreomycetidae</taxon>
        <taxon>Hypocreales</taxon>
        <taxon>Nectriaceae</taxon>
        <taxon>Fusarium</taxon>
        <taxon>Fusarium tricinctum species complex</taxon>
    </lineage>
</organism>
<dbReference type="Proteomes" id="UP000782241">
    <property type="component" value="Unassembled WGS sequence"/>
</dbReference>
<evidence type="ECO:0000313" key="1">
    <source>
        <dbReference type="EMBL" id="KAG5657610.1"/>
    </source>
</evidence>
<keyword evidence="2" id="KW-1185">Reference proteome</keyword>
<reference evidence="1" key="1">
    <citation type="submission" date="2021-04" db="EMBL/GenBank/DDBJ databases">
        <title>Draft genome of Fusarium avenaceum strain F156N33, isolated from an atmospheric sample in Virginia.</title>
        <authorList>
            <person name="Yang S."/>
            <person name="Vinatzer B.A."/>
            <person name="Coleman J."/>
        </authorList>
    </citation>
    <scope>NUCLEOTIDE SEQUENCE</scope>
    <source>
        <strain evidence="1">F156N33</strain>
    </source>
</reference>
<proteinExistence type="predicted"/>
<feature type="non-terminal residue" evidence="1">
    <location>
        <position position="1"/>
    </location>
</feature>
<protein>
    <submittedName>
        <fullName evidence="1">Uncharacterized protein</fullName>
    </submittedName>
</protein>
<sequence length="396" mass="45417">KEDPFCDICGVGIRTAPWDFDGPSPETWREDAFAVEGPKCLSNDLETSSCPEELFTWHTATGHTDYGNGGGHLTLLPSEDIVFPHHGNPVVHSRFVQSDHIFLGFHHACTSIARQFLQTQPVSKLHSFCDIWTTLNARYSEGPEGHGFWGKTSSIPQKTARGTIAWSQEVAYYLPDPRSSTTDLTPWWASDPFHIHDVTTRLLENLQSRPISPSKETSQFATIFGNLPPELGAIVLDYLSCMHLALQPTDMMPQKFWKEFLIRIPFLWDLDKEQLEQFPDLPADQGKEWHWERLVRQLMIRPTQALPLTYEEFSNGVSFQVWDYSHGGLDVPLGLTNRRRIWQILHEMDPKELDVLHHADFIVYDQELDDFIRRTEKDGLNVVDLYALDDDDDGSW</sequence>
<name>A0A9P7H222_9HYPO</name>